<dbReference type="OrthoDB" id="21270at2759"/>
<dbReference type="GO" id="GO:0032418">
    <property type="term" value="P:lysosome localization"/>
    <property type="evidence" value="ECO:0000318"/>
    <property type="project" value="GO_Central"/>
</dbReference>
<organism evidence="3 4">
    <name type="scientific">Ciona intestinalis</name>
    <name type="common">Transparent sea squirt</name>
    <name type="synonym">Ascidia intestinalis</name>
    <dbReference type="NCBI Taxonomy" id="7719"/>
    <lineage>
        <taxon>Eukaryota</taxon>
        <taxon>Metazoa</taxon>
        <taxon>Chordata</taxon>
        <taxon>Tunicata</taxon>
        <taxon>Ascidiacea</taxon>
        <taxon>Phlebobranchia</taxon>
        <taxon>Cionidae</taxon>
        <taxon>Ciona</taxon>
    </lineage>
</organism>
<proteinExistence type="predicted"/>
<dbReference type="GeneTree" id="ENSGT00490000043453"/>
<feature type="compositionally biased region" description="Low complexity" evidence="1">
    <location>
        <begin position="88"/>
        <end position="100"/>
    </location>
</feature>
<dbReference type="RefSeq" id="XP_026691412.1">
    <property type="nucleotide sequence ID" value="XM_026835611.1"/>
</dbReference>
<reference evidence="3" key="2">
    <citation type="journal article" date="2008" name="Genome Biol.">
        <title>Improved genome assembly and evidence-based global gene model set for the chordate Ciona intestinalis: new insight into intron and operon populations.</title>
        <authorList>
            <person name="Satou Y."/>
            <person name="Mineta K."/>
            <person name="Ogasawara M."/>
            <person name="Sasakura Y."/>
            <person name="Shoguchi E."/>
            <person name="Ueno K."/>
            <person name="Yamada L."/>
            <person name="Matsumoto J."/>
            <person name="Wasserscheid J."/>
            <person name="Dewar K."/>
            <person name="Wiley G.B."/>
            <person name="Macmil S.L."/>
            <person name="Roe B.A."/>
            <person name="Zeller R.W."/>
            <person name="Hastings K.E."/>
            <person name="Lemaire P."/>
            <person name="Lindquist E."/>
            <person name="Endo T."/>
            <person name="Hotta K."/>
            <person name="Inaba K."/>
        </authorList>
    </citation>
    <scope>NUCLEOTIDE SEQUENCE [LARGE SCALE GENOMIC DNA]</scope>
    <source>
        <strain evidence="3">wild type</strain>
    </source>
</reference>
<evidence type="ECO:0000259" key="2">
    <source>
        <dbReference type="Pfam" id="PF10157"/>
    </source>
</evidence>
<feature type="domain" description="BLOC-1-related complex subunit 6 C-terminal helix" evidence="2">
    <location>
        <begin position="111"/>
        <end position="210"/>
    </location>
</feature>
<dbReference type="EMBL" id="EAAA01002611">
    <property type="status" value="NOT_ANNOTATED_CDS"/>
    <property type="molecule type" value="Genomic_DNA"/>
</dbReference>
<accession>F6R0Q7</accession>
<evidence type="ECO:0000313" key="4">
    <source>
        <dbReference type="Proteomes" id="UP000008144"/>
    </source>
</evidence>
<dbReference type="OMA" id="QAMIPVQ"/>
<dbReference type="STRING" id="7719.ENSCINP00000001545"/>
<dbReference type="PANTHER" id="PTHR13440">
    <property type="entry name" value="BLOC-1 RELATED COMPLEX SUBUNIT 6"/>
    <property type="match status" value="1"/>
</dbReference>
<reference evidence="3" key="4">
    <citation type="submission" date="2025-09" db="UniProtKB">
        <authorList>
            <consortium name="Ensembl"/>
        </authorList>
    </citation>
    <scope>IDENTIFICATION</scope>
</reference>
<dbReference type="HOGENOM" id="CLU_1288516_0_0_1"/>
<dbReference type="InParanoid" id="F6R0Q7"/>
<reference evidence="3" key="3">
    <citation type="submission" date="2025-08" db="UniProtKB">
        <authorList>
            <consortium name="Ensembl"/>
        </authorList>
    </citation>
    <scope>IDENTIFICATION</scope>
</reference>
<feature type="compositionally biased region" description="Basic and acidic residues" evidence="1">
    <location>
        <begin position="19"/>
        <end position="34"/>
    </location>
</feature>
<dbReference type="InterPro" id="IPR019314">
    <property type="entry name" value="BORCS6"/>
</dbReference>
<protein>
    <submittedName>
        <fullName evidence="3">BLOC-1-related complex subunit 6-like</fullName>
    </submittedName>
</protein>
<dbReference type="Pfam" id="PF10157">
    <property type="entry name" value="BORCS6"/>
    <property type="match status" value="1"/>
</dbReference>
<dbReference type="Proteomes" id="UP000008144">
    <property type="component" value="Chromosome 8"/>
</dbReference>
<dbReference type="PANTHER" id="PTHR13440:SF7">
    <property type="entry name" value="BLOC-1 RELATED COMPLEX SUBUNIT 6"/>
    <property type="match status" value="1"/>
</dbReference>
<keyword evidence="4" id="KW-1185">Reference proteome</keyword>
<dbReference type="RefSeq" id="XP_018668519.2">
    <property type="nucleotide sequence ID" value="XM_018812974.2"/>
</dbReference>
<evidence type="ECO:0000256" key="1">
    <source>
        <dbReference type="SAM" id="MobiDB-lite"/>
    </source>
</evidence>
<name>F6R0Q7_CIOIN</name>
<dbReference type="AlphaFoldDB" id="F6R0Q7"/>
<dbReference type="GO" id="GO:0099078">
    <property type="term" value="C:BORC complex"/>
    <property type="evidence" value="ECO:0000318"/>
    <property type="project" value="GO_Central"/>
</dbReference>
<dbReference type="Ensembl" id="ENSCINT00000001545.3">
    <property type="protein sequence ID" value="ENSCINP00000001545.3"/>
    <property type="gene ID" value="ENSCING00000000854.3"/>
</dbReference>
<reference evidence="4" key="1">
    <citation type="journal article" date="2002" name="Science">
        <title>The draft genome of Ciona intestinalis: insights into chordate and vertebrate origins.</title>
        <authorList>
            <person name="Dehal P."/>
            <person name="Satou Y."/>
            <person name="Campbell R.K."/>
            <person name="Chapman J."/>
            <person name="Degnan B."/>
            <person name="De Tomaso A."/>
            <person name="Davidson B."/>
            <person name="Di Gregorio A."/>
            <person name="Gelpke M."/>
            <person name="Goodstein D.M."/>
            <person name="Harafuji N."/>
            <person name="Hastings K.E."/>
            <person name="Ho I."/>
            <person name="Hotta K."/>
            <person name="Huang W."/>
            <person name="Kawashima T."/>
            <person name="Lemaire P."/>
            <person name="Martinez D."/>
            <person name="Meinertzhagen I.A."/>
            <person name="Necula S."/>
            <person name="Nonaka M."/>
            <person name="Putnam N."/>
            <person name="Rash S."/>
            <person name="Saiga H."/>
            <person name="Satake M."/>
            <person name="Terry A."/>
            <person name="Yamada L."/>
            <person name="Wang H.G."/>
            <person name="Awazu S."/>
            <person name="Azumi K."/>
            <person name="Boore J."/>
            <person name="Branno M."/>
            <person name="Chin-Bow S."/>
            <person name="DeSantis R."/>
            <person name="Doyle S."/>
            <person name="Francino P."/>
            <person name="Keys D.N."/>
            <person name="Haga S."/>
            <person name="Hayashi H."/>
            <person name="Hino K."/>
            <person name="Imai K.S."/>
            <person name="Inaba K."/>
            <person name="Kano S."/>
            <person name="Kobayashi K."/>
            <person name="Kobayashi M."/>
            <person name="Lee B.I."/>
            <person name="Makabe K.W."/>
            <person name="Manohar C."/>
            <person name="Matassi G."/>
            <person name="Medina M."/>
            <person name="Mochizuki Y."/>
            <person name="Mount S."/>
            <person name="Morishita T."/>
            <person name="Miura S."/>
            <person name="Nakayama A."/>
            <person name="Nishizaka S."/>
            <person name="Nomoto H."/>
            <person name="Ohta F."/>
            <person name="Oishi K."/>
            <person name="Rigoutsos I."/>
            <person name="Sano M."/>
            <person name="Sasaki A."/>
            <person name="Sasakura Y."/>
            <person name="Shoguchi E."/>
            <person name="Shin-i T."/>
            <person name="Spagnuolo A."/>
            <person name="Stainier D."/>
            <person name="Suzuki M.M."/>
            <person name="Tassy O."/>
            <person name="Takatori N."/>
            <person name="Tokuoka M."/>
            <person name="Yagi K."/>
            <person name="Yoshizaki F."/>
            <person name="Wada S."/>
            <person name="Zhang C."/>
            <person name="Hyatt P.D."/>
            <person name="Larimer F."/>
            <person name="Detter C."/>
            <person name="Doggett N."/>
            <person name="Glavina T."/>
            <person name="Hawkins T."/>
            <person name="Richardson P."/>
            <person name="Lucas S."/>
            <person name="Kohara Y."/>
            <person name="Levine M."/>
            <person name="Satoh N."/>
            <person name="Rokhsar D.S."/>
        </authorList>
    </citation>
    <scope>NUCLEOTIDE SEQUENCE [LARGE SCALE GENOMIC DNA]</scope>
</reference>
<sequence length="214" mass="23090">MSESTNSTPEKVVSQPEPEEIKTSNESIVEKSNEEPSNDVLTEQDLIVNSLSRAGVVTVKGGQVSFVSNDLLGQINSAASSQPSETASSLMELSPSSSTSDRMFKRKSNMPVVDGNVIDDLEKDCEKLSQSVDLVIQQMASKLDKISALSVGNIQTCSDTVNQMGLTVDQSVRTMYSLIAHAEELDDAMEPAYLIAAKIHKIKDVLSALESQVH</sequence>
<dbReference type="KEGG" id="cin:100187102"/>
<feature type="region of interest" description="Disordered" evidence="1">
    <location>
        <begin position="80"/>
        <end position="103"/>
    </location>
</feature>
<gene>
    <name evidence="3" type="primary">LOC100187102</name>
</gene>
<feature type="region of interest" description="Disordered" evidence="1">
    <location>
        <begin position="1"/>
        <end position="41"/>
    </location>
</feature>
<dbReference type="InterPro" id="IPR046465">
    <property type="entry name" value="BORCS6_C"/>
</dbReference>
<dbReference type="GeneID" id="100187102"/>
<evidence type="ECO:0000313" key="3">
    <source>
        <dbReference type="Ensembl" id="ENSCINP00000001545.3"/>
    </source>
</evidence>